<keyword evidence="2 10" id="KW-0645">Protease</keyword>
<evidence type="ECO:0000256" key="6">
    <source>
        <dbReference type="ARBA" id="ARBA00023157"/>
    </source>
</evidence>
<dbReference type="OMA" id="KYDHDAS"/>
<dbReference type="GO" id="GO:0004190">
    <property type="term" value="F:aspartic-type endopeptidase activity"/>
    <property type="evidence" value="ECO:0007669"/>
    <property type="project" value="UniProtKB-KW"/>
</dbReference>
<dbReference type="InterPro" id="IPR001969">
    <property type="entry name" value="Aspartic_peptidase_AS"/>
</dbReference>
<dbReference type="PANTHER" id="PTHR47966">
    <property type="entry name" value="BETA-SITE APP-CLEAVING ENZYME, ISOFORM A-RELATED"/>
    <property type="match status" value="1"/>
</dbReference>
<dbReference type="GO" id="GO:0006508">
    <property type="term" value="P:proteolysis"/>
    <property type="evidence" value="ECO:0007669"/>
    <property type="project" value="UniProtKB-KW"/>
</dbReference>
<keyword evidence="13" id="KW-1185">Reference proteome</keyword>
<feature type="domain" description="Peptidase A1" evidence="12">
    <location>
        <begin position="76"/>
        <end position="396"/>
    </location>
</feature>
<dbReference type="Gene3D" id="2.60.40.1960">
    <property type="match status" value="1"/>
</dbReference>
<keyword evidence="7" id="KW-0325">Glycoprotein</keyword>
<sequence length="400" mass="44724">MKLTLLSLTIMMMVVNMTFGMELFRIPLHRQQTLRSRMLEVGSNLKLALLDHHFHHWKTSFGPFPEPLSNYADAQYYGEISIGTPPQKFNVIFDTGSSNLWVPSKKCSYTNVACLLHNKYDSTKSTTYQQNGTAFEIRYGTGSMTGFLSTDTLQIGEISVKNQTFAEAVKEPGVTFIFAKFDGILGLGFETISQDQVPTVFGNMVQQGLVKDPVFSFYLNRDVNGKIGGEIIFGGSDPNYYEGEFTYVPLSKIGYWQFNMSSVNIENKNDKIVGHLCEYGCQAIADTGTSLIGGPHEEIDHLNKALGAFGPIKGIYTFNCSTIDNLPNIIFKIGGKNFPLTPEQYVMKMETMGQKVCISSFIGLPDQIGNLWILGDVFIGYYYTEFDYGKQRVGFAKTKL</sequence>
<evidence type="ECO:0000256" key="3">
    <source>
        <dbReference type="ARBA" id="ARBA00022729"/>
    </source>
</evidence>
<name>A0A6P6YHD6_DERPT</name>
<dbReference type="SUPFAM" id="SSF50630">
    <property type="entry name" value="Acid proteases"/>
    <property type="match status" value="1"/>
</dbReference>
<organism evidence="13 14">
    <name type="scientific">Dermatophagoides pteronyssinus</name>
    <name type="common">European house dust mite</name>
    <dbReference type="NCBI Taxonomy" id="6956"/>
    <lineage>
        <taxon>Eukaryota</taxon>
        <taxon>Metazoa</taxon>
        <taxon>Ecdysozoa</taxon>
        <taxon>Arthropoda</taxon>
        <taxon>Chelicerata</taxon>
        <taxon>Arachnida</taxon>
        <taxon>Acari</taxon>
        <taxon>Acariformes</taxon>
        <taxon>Sarcoptiformes</taxon>
        <taxon>Astigmata</taxon>
        <taxon>Psoroptidia</taxon>
        <taxon>Analgoidea</taxon>
        <taxon>Pyroglyphidae</taxon>
        <taxon>Dermatophagoidinae</taxon>
        <taxon>Dermatophagoides</taxon>
    </lineage>
</organism>
<evidence type="ECO:0000256" key="1">
    <source>
        <dbReference type="ARBA" id="ARBA00007447"/>
    </source>
</evidence>
<dbReference type="FunFam" id="2.40.70.10:FF:000002">
    <property type="entry name" value="Vacuolar aspartic proteinase"/>
    <property type="match status" value="1"/>
</dbReference>
<dbReference type="FunFam" id="2.40.70.10:FF:000009">
    <property type="entry name" value="Aspartic proteinase A1"/>
    <property type="match status" value="1"/>
</dbReference>
<feature type="active site" evidence="8">
    <location>
        <position position="94"/>
    </location>
</feature>
<feature type="active site" evidence="8">
    <location>
        <position position="286"/>
    </location>
</feature>
<evidence type="ECO:0000313" key="14">
    <source>
        <dbReference type="RefSeq" id="XP_027204642.1"/>
    </source>
</evidence>
<evidence type="ECO:0000256" key="4">
    <source>
        <dbReference type="ARBA" id="ARBA00022750"/>
    </source>
</evidence>
<keyword evidence="4 10" id="KW-0064">Aspartyl protease</keyword>
<evidence type="ECO:0000256" key="10">
    <source>
        <dbReference type="RuleBase" id="RU000454"/>
    </source>
</evidence>
<keyword evidence="6 9" id="KW-1015">Disulfide bond</keyword>
<dbReference type="PANTHER" id="PTHR47966:SF51">
    <property type="entry name" value="BETA-SITE APP-CLEAVING ENZYME, ISOFORM A-RELATED"/>
    <property type="match status" value="1"/>
</dbReference>
<dbReference type="CTD" id="45268"/>
<evidence type="ECO:0000256" key="8">
    <source>
        <dbReference type="PIRSR" id="PIRSR601461-1"/>
    </source>
</evidence>
<evidence type="ECO:0000313" key="13">
    <source>
        <dbReference type="Proteomes" id="UP000515146"/>
    </source>
</evidence>
<dbReference type="RefSeq" id="XP_027204642.1">
    <property type="nucleotide sequence ID" value="XM_027348841.1"/>
</dbReference>
<comment type="similarity">
    <text evidence="1 10">Belongs to the peptidase A1 family.</text>
</comment>
<feature type="disulfide bond" evidence="9">
    <location>
        <begin position="107"/>
        <end position="114"/>
    </location>
</feature>
<dbReference type="InterPro" id="IPR001461">
    <property type="entry name" value="Aspartic_peptidase_A1"/>
</dbReference>
<evidence type="ECO:0000256" key="11">
    <source>
        <dbReference type="SAM" id="SignalP"/>
    </source>
</evidence>
<dbReference type="PRINTS" id="PR00792">
    <property type="entry name" value="PEPSIN"/>
</dbReference>
<keyword evidence="3 11" id="KW-0732">Signal</keyword>
<dbReference type="KEGG" id="dpte:113798320"/>
<feature type="signal peptide" evidence="11">
    <location>
        <begin position="1"/>
        <end position="20"/>
    </location>
</feature>
<dbReference type="OrthoDB" id="771136at2759"/>
<evidence type="ECO:0000256" key="9">
    <source>
        <dbReference type="PIRSR" id="PIRSR601461-2"/>
    </source>
</evidence>
<dbReference type="PROSITE" id="PS00141">
    <property type="entry name" value="ASP_PROTEASE"/>
    <property type="match status" value="1"/>
</dbReference>
<dbReference type="InterPro" id="IPR021109">
    <property type="entry name" value="Peptidase_aspartic_dom_sf"/>
</dbReference>
<dbReference type="AlphaFoldDB" id="A0A6P6YHD6"/>
<dbReference type="FunCoup" id="A0A6P6YHD6">
    <property type="interactions" value="897"/>
</dbReference>
<dbReference type="Proteomes" id="UP000515146">
    <property type="component" value="Unplaced"/>
</dbReference>
<keyword evidence="5 10" id="KW-0378">Hydrolase</keyword>
<dbReference type="Gene3D" id="2.40.70.10">
    <property type="entry name" value="Acid Proteases"/>
    <property type="match status" value="2"/>
</dbReference>
<evidence type="ECO:0000256" key="5">
    <source>
        <dbReference type="ARBA" id="ARBA00022801"/>
    </source>
</evidence>
<feature type="chain" id="PRO_5027709243" evidence="11">
    <location>
        <begin position="21"/>
        <end position="400"/>
    </location>
</feature>
<feature type="disulfide bond" evidence="9">
    <location>
        <begin position="320"/>
        <end position="357"/>
    </location>
</feature>
<evidence type="ECO:0000256" key="7">
    <source>
        <dbReference type="ARBA" id="ARBA00023180"/>
    </source>
</evidence>
<reference evidence="14" key="1">
    <citation type="submission" date="2025-08" db="UniProtKB">
        <authorList>
            <consortium name="RefSeq"/>
        </authorList>
    </citation>
    <scope>IDENTIFICATION</scope>
    <source>
        <strain evidence="14">Airmid</strain>
    </source>
</reference>
<dbReference type="Pfam" id="PF00026">
    <property type="entry name" value="Asp"/>
    <property type="match status" value="1"/>
</dbReference>
<evidence type="ECO:0000256" key="2">
    <source>
        <dbReference type="ARBA" id="ARBA00022670"/>
    </source>
</evidence>
<proteinExistence type="inferred from homology"/>
<dbReference type="InterPro" id="IPR033121">
    <property type="entry name" value="PEPTIDASE_A1"/>
</dbReference>
<gene>
    <name evidence="14" type="primary">LOC113798320</name>
</gene>
<protein>
    <submittedName>
        <fullName evidence="14">Lysosomal aspartic protease-like</fullName>
    </submittedName>
</protein>
<dbReference type="PROSITE" id="PS51767">
    <property type="entry name" value="PEPTIDASE_A1"/>
    <property type="match status" value="1"/>
</dbReference>
<evidence type="ECO:0000259" key="12">
    <source>
        <dbReference type="PROSITE" id="PS51767"/>
    </source>
</evidence>
<accession>A0A6P6YHD6</accession>
<dbReference type="InParanoid" id="A0A6P6YHD6"/>